<feature type="compositionally biased region" description="Basic residues" evidence="1">
    <location>
        <begin position="788"/>
        <end position="799"/>
    </location>
</feature>
<feature type="region of interest" description="Disordered" evidence="1">
    <location>
        <begin position="186"/>
        <end position="224"/>
    </location>
</feature>
<keyword evidence="2" id="KW-0812">Transmembrane</keyword>
<evidence type="ECO:0000256" key="1">
    <source>
        <dbReference type="SAM" id="MobiDB-lite"/>
    </source>
</evidence>
<organism evidence="3 4">
    <name type="scientific">Lottia gigantea</name>
    <name type="common">Giant owl limpet</name>
    <dbReference type="NCBI Taxonomy" id="225164"/>
    <lineage>
        <taxon>Eukaryota</taxon>
        <taxon>Metazoa</taxon>
        <taxon>Spiralia</taxon>
        <taxon>Lophotrochozoa</taxon>
        <taxon>Mollusca</taxon>
        <taxon>Gastropoda</taxon>
        <taxon>Patellogastropoda</taxon>
        <taxon>Lottioidea</taxon>
        <taxon>Lottiidae</taxon>
        <taxon>Lottia</taxon>
    </lineage>
</organism>
<name>V4A649_LOTGI</name>
<evidence type="ECO:0000256" key="2">
    <source>
        <dbReference type="SAM" id="Phobius"/>
    </source>
</evidence>
<feature type="compositionally biased region" description="Low complexity" evidence="1">
    <location>
        <begin position="776"/>
        <end position="787"/>
    </location>
</feature>
<feature type="region of interest" description="Disordered" evidence="1">
    <location>
        <begin position="581"/>
        <end position="662"/>
    </location>
</feature>
<keyword evidence="2" id="KW-1133">Transmembrane helix</keyword>
<protein>
    <submittedName>
        <fullName evidence="3">Uncharacterized protein</fullName>
    </submittedName>
</protein>
<feature type="region of interest" description="Disordered" evidence="1">
    <location>
        <begin position="78"/>
        <end position="98"/>
    </location>
</feature>
<reference evidence="3 4" key="1">
    <citation type="journal article" date="2013" name="Nature">
        <title>Insights into bilaterian evolution from three spiralian genomes.</title>
        <authorList>
            <person name="Simakov O."/>
            <person name="Marletaz F."/>
            <person name="Cho S.J."/>
            <person name="Edsinger-Gonzales E."/>
            <person name="Havlak P."/>
            <person name="Hellsten U."/>
            <person name="Kuo D.H."/>
            <person name="Larsson T."/>
            <person name="Lv J."/>
            <person name="Arendt D."/>
            <person name="Savage R."/>
            <person name="Osoegawa K."/>
            <person name="de Jong P."/>
            <person name="Grimwood J."/>
            <person name="Chapman J.A."/>
            <person name="Shapiro H."/>
            <person name="Aerts A."/>
            <person name="Otillar R.P."/>
            <person name="Terry A.Y."/>
            <person name="Boore J.L."/>
            <person name="Grigoriev I.V."/>
            <person name="Lindberg D.R."/>
            <person name="Seaver E.C."/>
            <person name="Weisblat D.A."/>
            <person name="Putnam N.H."/>
            <person name="Rokhsar D.S."/>
        </authorList>
    </citation>
    <scope>NUCLEOTIDE SEQUENCE [LARGE SCALE GENOMIC DNA]</scope>
</reference>
<feature type="region of interest" description="Disordered" evidence="1">
    <location>
        <begin position="692"/>
        <end position="733"/>
    </location>
</feature>
<dbReference type="HOGENOM" id="CLU_321402_0_0_1"/>
<keyword evidence="2" id="KW-0472">Membrane</keyword>
<dbReference type="EMBL" id="KB202124">
    <property type="protein sequence ID" value="ESO92207.1"/>
    <property type="molecule type" value="Genomic_DNA"/>
</dbReference>
<dbReference type="Proteomes" id="UP000030746">
    <property type="component" value="Unassembled WGS sequence"/>
</dbReference>
<dbReference type="AlphaFoldDB" id="V4A649"/>
<dbReference type="KEGG" id="lgi:LOTGIDRAFT_162863"/>
<gene>
    <name evidence="3" type="ORF">LOTGIDRAFT_162863</name>
</gene>
<dbReference type="GeneID" id="20239156"/>
<feature type="transmembrane region" description="Helical" evidence="2">
    <location>
        <begin position="6"/>
        <end position="31"/>
    </location>
</feature>
<evidence type="ECO:0000313" key="4">
    <source>
        <dbReference type="Proteomes" id="UP000030746"/>
    </source>
</evidence>
<feature type="compositionally biased region" description="Polar residues" evidence="1">
    <location>
        <begin position="830"/>
        <end position="842"/>
    </location>
</feature>
<keyword evidence="4" id="KW-1185">Reference proteome</keyword>
<feature type="compositionally biased region" description="Polar residues" evidence="1">
    <location>
        <begin position="891"/>
        <end position="902"/>
    </location>
</feature>
<evidence type="ECO:0000313" key="3">
    <source>
        <dbReference type="EMBL" id="ESO92207.1"/>
    </source>
</evidence>
<feature type="compositionally biased region" description="Polar residues" evidence="1">
    <location>
        <begin position="617"/>
        <end position="637"/>
    </location>
</feature>
<dbReference type="CTD" id="20239156"/>
<feature type="region of interest" description="Disordered" evidence="1">
    <location>
        <begin position="763"/>
        <end position="902"/>
    </location>
</feature>
<feature type="compositionally biased region" description="Basic and acidic residues" evidence="1">
    <location>
        <begin position="715"/>
        <end position="726"/>
    </location>
</feature>
<accession>V4A649</accession>
<proteinExistence type="predicted"/>
<feature type="transmembrane region" description="Helical" evidence="2">
    <location>
        <begin position="398"/>
        <end position="422"/>
    </location>
</feature>
<feature type="compositionally biased region" description="Basic and acidic residues" evidence="1">
    <location>
        <begin position="692"/>
        <end position="702"/>
    </location>
</feature>
<feature type="compositionally biased region" description="Low complexity" evidence="1">
    <location>
        <begin position="873"/>
        <end position="882"/>
    </location>
</feature>
<sequence length="902" mass="101893">MEFDCLFWSYCLGSTSVIFLLCVVIECILLIRSRRKISKIKSAYKKLKSNIVSAPREIEAKRRELDALKISRRQGTPLPIPEGDNIENPYDTIKPKEKTMKPKDNTLLAARDSVGDILKEKLKRKRRNKVTFSSEQYEVIPHSVEQITSKKLEERSHSMSHILEELPAARQPPSSSKYELTYMTMHRRQKSKSEVNLDQAGKSKKRHGYPKCEKPPELPRGSNFTHLNSHIERETEINSKKIESLITPPVSSNSQNHQTETQYNHLDKVATDDVIVNMDCEDDYDEDEMYDKELEKYIENVQQETSEPKSNIEPILPNNMSLNSESQLLDAEKSTDYVANDSSHDETLGESYDFLPVPRPLTIISSSDNELVPPTPHCDCEGIFNSPSPTPSKLNSVFWNYCLGLISIVLLLIVMIQCILLICCRKRTSRISSEVKKLQLDIESGLGEKESKQREMDVLKIARKQGTPLPTPKGDNLENLYETIKPKENTLLAVRDSLSVRLKDKIMNRKGRNKIVTFSEEQFEIITDSLEQIASEGLEESPMPMSDILETDEFATNLPSTSGNKVESTYIVMHGSQKTRAEVNLQTSGQPRETSHVYAKCQKPPPLPCSRRAKLNPQGTVENKNVSKEPVSSNSPDAKSKNQDKTATGDGILHTDGEDEFDEDEMYNKEIENYLSTDKLGSLRSSNVQKEWSDPNFMDRHSTPILPKKMSLKSKSKEDVHNESGHDATSLESYDVLPIPRPVTTILRSGNELVPPTPYCGRKFLYNSPSPTPSRKSNISEKSISNKKPQKSKMAKKLKKMEDLINKSLRWKSKSKQDEEFGPTKGIGSLVQNSFYSPTGSNPILGKIPSEERKPSLSDINRLQERLNMTNTSSDRLSSASSIATPPILRRTSNVSQANNDE</sequence>
<dbReference type="RefSeq" id="XP_009057128.1">
    <property type="nucleotide sequence ID" value="XM_009058880.1"/>
</dbReference>